<gene>
    <name evidence="2" type="ORF">FNB79_16665</name>
</gene>
<name>A0A516GVI1_9FLAO</name>
<sequence length="43" mass="5036">MAIVDRLNTSYGNNKVKFGAQSPRPPMENERRTLISQIFYTYQ</sequence>
<protein>
    <submittedName>
        <fullName evidence="2">DUF4113 domain-containing protein</fullName>
    </submittedName>
</protein>
<dbReference type="InterPro" id="IPR025188">
    <property type="entry name" value="DUF4113"/>
</dbReference>
<dbReference type="Proteomes" id="UP000319209">
    <property type="component" value="Chromosome"/>
</dbReference>
<evidence type="ECO:0000313" key="2">
    <source>
        <dbReference type="EMBL" id="QDO95533.1"/>
    </source>
</evidence>
<organism evidence="2 3">
    <name type="scientific">Formosa sediminum</name>
    <dbReference type="NCBI Taxonomy" id="2594004"/>
    <lineage>
        <taxon>Bacteria</taxon>
        <taxon>Pseudomonadati</taxon>
        <taxon>Bacteroidota</taxon>
        <taxon>Flavobacteriia</taxon>
        <taxon>Flavobacteriales</taxon>
        <taxon>Flavobacteriaceae</taxon>
        <taxon>Formosa</taxon>
    </lineage>
</organism>
<dbReference type="Pfam" id="PF13438">
    <property type="entry name" value="DUF4113"/>
    <property type="match status" value="1"/>
</dbReference>
<dbReference type="KEGG" id="fop:FNB79_16665"/>
<dbReference type="AlphaFoldDB" id="A0A516GVI1"/>
<keyword evidence="3" id="KW-1185">Reference proteome</keyword>
<proteinExistence type="predicted"/>
<dbReference type="RefSeq" id="WP_143382439.1">
    <property type="nucleotide sequence ID" value="NZ_CP041637.1"/>
</dbReference>
<evidence type="ECO:0000313" key="3">
    <source>
        <dbReference type="Proteomes" id="UP000319209"/>
    </source>
</evidence>
<feature type="domain" description="DUF4113" evidence="1">
    <location>
        <begin position="1"/>
        <end position="30"/>
    </location>
</feature>
<reference evidence="2 3" key="1">
    <citation type="submission" date="2019-07" db="EMBL/GenBank/DDBJ databases">
        <title>Genome sequencing for Formosa sp. PS13.</title>
        <authorList>
            <person name="Park S.-J."/>
        </authorList>
    </citation>
    <scope>NUCLEOTIDE SEQUENCE [LARGE SCALE GENOMIC DNA]</scope>
    <source>
        <strain evidence="2 3">PS13</strain>
    </source>
</reference>
<evidence type="ECO:0000259" key="1">
    <source>
        <dbReference type="Pfam" id="PF13438"/>
    </source>
</evidence>
<accession>A0A516GVI1</accession>
<dbReference type="EMBL" id="CP041637">
    <property type="protein sequence ID" value="QDO95533.1"/>
    <property type="molecule type" value="Genomic_DNA"/>
</dbReference>